<gene>
    <name evidence="1" type="ORF">SDC9_136333</name>
</gene>
<dbReference type="AlphaFoldDB" id="A0A645DJ04"/>
<evidence type="ECO:0008006" key="2">
    <source>
        <dbReference type="Google" id="ProtNLM"/>
    </source>
</evidence>
<organism evidence="1">
    <name type="scientific">bioreactor metagenome</name>
    <dbReference type="NCBI Taxonomy" id="1076179"/>
    <lineage>
        <taxon>unclassified sequences</taxon>
        <taxon>metagenomes</taxon>
        <taxon>ecological metagenomes</taxon>
    </lineage>
</organism>
<name>A0A645DJ04_9ZZZZ</name>
<sequence>MAETYIEKLIEKYAEQIELVKSLIAGAASEDDAVIALSLDKAQKAIMQYTLWAAFDEEYISALIALAIQYLNNDKTRAKAANGERSVSMQTQGSRTVSYTSPVIEFSKDGLSEDVRAMLPRPKLRVL</sequence>
<reference evidence="1" key="1">
    <citation type="submission" date="2019-08" db="EMBL/GenBank/DDBJ databases">
        <authorList>
            <person name="Kucharzyk K."/>
            <person name="Murdoch R.W."/>
            <person name="Higgins S."/>
            <person name="Loffler F."/>
        </authorList>
    </citation>
    <scope>NUCLEOTIDE SEQUENCE</scope>
</reference>
<proteinExistence type="predicted"/>
<protein>
    <recommendedName>
        <fullName evidence="2">Phage gp6-like head-tail connector protein</fullName>
    </recommendedName>
</protein>
<accession>A0A645DJ04</accession>
<evidence type="ECO:0000313" key="1">
    <source>
        <dbReference type="EMBL" id="MPM89225.1"/>
    </source>
</evidence>
<dbReference type="EMBL" id="VSSQ01036686">
    <property type="protein sequence ID" value="MPM89225.1"/>
    <property type="molecule type" value="Genomic_DNA"/>
</dbReference>
<comment type="caution">
    <text evidence="1">The sequence shown here is derived from an EMBL/GenBank/DDBJ whole genome shotgun (WGS) entry which is preliminary data.</text>
</comment>